<dbReference type="NCBIfam" id="TIGR03710">
    <property type="entry name" value="OAFO_sf"/>
    <property type="match status" value="1"/>
</dbReference>
<keyword evidence="1" id="KW-0560">Oxidoreductase</keyword>
<dbReference type="AlphaFoldDB" id="A0A8J7PPF0"/>
<feature type="domain" description="Pyruvate:ferredoxin oxidoreductase core" evidence="4">
    <location>
        <begin position="481"/>
        <end position="564"/>
    </location>
</feature>
<evidence type="ECO:0000259" key="4">
    <source>
        <dbReference type="Pfam" id="PF17147"/>
    </source>
</evidence>
<evidence type="ECO:0000259" key="2">
    <source>
        <dbReference type="Pfam" id="PF01558"/>
    </source>
</evidence>
<dbReference type="Pfam" id="PF01558">
    <property type="entry name" value="POR"/>
    <property type="match status" value="1"/>
</dbReference>
<feature type="domain" description="Pyruvate/ketoisovalerate oxidoreductase catalytic" evidence="2">
    <location>
        <begin position="12"/>
        <end position="182"/>
    </location>
</feature>
<dbReference type="InterPro" id="IPR029061">
    <property type="entry name" value="THDP-binding"/>
</dbReference>
<dbReference type="GO" id="GO:0016903">
    <property type="term" value="F:oxidoreductase activity, acting on the aldehyde or oxo group of donors"/>
    <property type="evidence" value="ECO:0007669"/>
    <property type="project" value="InterPro"/>
</dbReference>
<protein>
    <submittedName>
        <fullName evidence="5">2-oxoacid:acceptor oxidoreductase subunit alpha</fullName>
    </submittedName>
</protein>
<dbReference type="Gene3D" id="3.40.50.920">
    <property type="match status" value="1"/>
</dbReference>
<evidence type="ECO:0000313" key="6">
    <source>
        <dbReference type="Proteomes" id="UP000664277"/>
    </source>
</evidence>
<dbReference type="SUPFAM" id="SSF52922">
    <property type="entry name" value="TK C-terminal domain-like"/>
    <property type="match status" value="1"/>
</dbReference>
<dbReference type="PANTHER" id="PTHR32154">
    <property type="entry name" value="PYRUVATE-FLAVODOXIN OXIDOREDUCTASE-RELATED"/>
    <property type="match status" value="1"/>
</dbReference>
<feature type="domain" description="Pyruvate flavodoxin/ferredoxin oxidoreductase pyrimidine binding" evidence="3">
    <location>
        <begin position="214"/>
        <end position="382"/>
    </location>
</feature>
<reference evidence="5" key="1">
    <citation type="submission" date="2021-02" db="EMBL/GenBank/DDBJ databases">
        <title>Genome-Resolved Metagenomics of a Microbial Community Performing Photosynthetic Biological Nutrient Removal.</title>
        <authorList>
            <person name="Mcdaniel E.A."/>
        </authorList>
    </citation>
    <scope>NUCLEOTIDE SEQUENCE</scope>
    <source>
        <strain evidence="5">UWPOB_OBS1</strain>
    </source>
</reference>
<dbReference type="InterPro" id="IPR050722">
    <property type="entry name" value="Pyruvate:ferred/Flavod_OxRd"/>
</dbReference>
<dbReference type="FunFam" id="3.40.50.970:FF:000022">
    <property type="entry name" value="2-oxoglutarate ferredoxin oxidoreductase alpha subunit"/>
    <property type="match status" value="1"/>
</dbReference>
<dbReference type="InterPro" id="IPR019752">
    <property type="entry name" value="Pyrv/ketoisovalerate_OxRed_cat"/>
</dbReference>
<gene>
    <name evidence="5" type="ORF">J0M35_16035</name>
</gene>
<dbReference type="Gene3D" id="3.40.50.970">
    <property type="match status" value="1"/>
</dbReference>
<dbReference type="EMBL" id="JAFLCK010000026">
    <property type="protein sequence ID" value="MBN8661877.1"/>
    <property type="molecule type" value="Genomic_DNA"/>
</dbReference>
<accession>A0A8J7PPF0</accession>
<dbReference type="InterPro" id="IPR033412">
    <property type="entry name" value="PFOR_II"/>
</dbReference>
<sequence length="665" mass="72276">MQEVTIGIAGAAGDGLDKSGDTLARSCGRLGLHVYAYNSYQSIIRGGHIWLKVRVGENKVLSHGDNLNVLVALNQDSIERHAGEVQEGGVVIFNSDRIKCEPSQVREGVKILGLPMSKVTEEVVKTHGPLQAIMQNTVAVGAVCYLANIGLDEPTSVLTDTFSHKGEKVIDLNVGLLKAGFEFAKANCQPLTKEWKFSHKKRPFITGNEAIALGAYAAGCKFYSAYPMTPASTILHWMASHAAKTGICVKQCEDELSVVNMAIGAGIAGVRTMCATAGGGFALMTEAVGMAGIMEVPVVVVEVQRGGPSTGLPTKTEQADLFQVYGASQGEFPRLIVAPKSIADAYDTTVEVFNLADKYQLPVLLMSDLLLSEHPETVDPEVFNCEVKIDRGEVVSEWKEDQGKFKRFKFTPSGISPRALPGTPNCNYVSATDDHDEESILISDMFTSPGTRRMIMEKRNRKIENLLKELPAPELEGPADADVTLVCWGSTWGVVKEAVELLNAKGIKTNMLNIKYIAPFHAKEVAEILAKAKKKISVEVNYTSQMARHIKAETGISMDAHVNKYDGEPIEPLFVVAHVERILAGKPLSLECTEEEAKDIGYHYLRTHALEKLRPSKLTKESANGYGEQVWNIEFSERATGKPGARMLVGVSTGSTHSFEKLAAE</sequence>
<dbReference type="PANTHER" id="PTHR32154:SF20">
    <property type="entry name" value="2-OXOGLUTARATE OXIDOREDUCTASE SUBUNIT KORA"/>
    <property type="match status" value="1"/>
</dbReference>
<evidence type="ECO:0000259" key="3">
    <source>
        <dbReference type="Pfam" id="PF01855"/>
    </source>
</evidence>
<dbReference type="InterPro" id="IPR002869">
    <property type="entry name" value="Pyrv_flavodox_OxRed_cen"/>
</dbReference>
<dbReference type="Pfam" id="PF17147">
    <property type="entry name" value="PFOR_II"/>
    <property type="match status" value="1"/>
</dbReference>
<dbReference type="InterPro" id="IPR009014">
    <property type="entry name" value="Transketo_C/PFOR_II"/>
</dbReference>
<organism evidence="5 6">
    <name type="scientific">Candidatus Obscuribacter phosphatis</name>
    <dbReference type="NCBI Taxonomy" id="1906157"/>
    <lineage>
        <taxon>Bacteria</taxon>
        <taxon>Bacillati</taxon>
        <taxon>Candidatus Melainabacteria</taxon>
        <taxon>Candidatus Obscuribacterales</taxon>
        <taxon>Candidatus Obscuribacteraceae</taxon>
        <taxon>Candidatus Obscuribacter</taxon>
    </lineage>
</organism>
<evidence type="ECO:0000256" key="1">
    <source>
        <dbReference type="ARBA" id="ARBA00023002"/>
    </source>
</evidence>
<dbReference type="GO" id="GO:0006979">
    <property type="term" value="P:response to oxidative stress"/>
    <property type="evidence" value="ECO:0007669"/>
    <property type="project" value="TreeGrafter"/>
</dbReference>
<dbReference type="Gene3D" id="3.40.920.10">
    <property type="entry name" value="Pyruvate-ferredoxin oxidoreductase, PFOR, domain III"/>
    <property type="match status" value="1"/>
</dbReference>
<name>A0A8J7PPF0_9BACT</name>
<dbReference type="SUPFAM" id="SSF53323">
    <property type="entry name" value="Pyruvate-ferredoxin oxidoreductase, PFOR, domain III"/>
    <property type="match status" value="1"/>
</dbReference>
<dbReference type="SUPFAM" id="SSF52518">
    <property type="entry name" value="Thiamin diphosphate-binding fold (THDP-binding)"/>
    <property type="match status" value="1"/>
</dbReference>
<proteinExistence type="predicted"/>
<evidence type="ECO:0000313" key="5">
    <source>
        <dbReference type="EMBL" id="MBN8661877.1"/>
    </source>
</evidence>
<dbReference type="Pfam" id="PF01855">
    <property type="entry name" value="POR_N"/>
    <property type="match status" value="1"/>
</dbReference>
<dbReference type="InterPro" id="IPR022367">
    <property type="entry name" value="2-oxoacid/accept_OxRdtase_asu"/>
</dbReference>
<dbReference type="InterPro" id="IPR002880">
    <property type="entry name" value="Pyrv_Fd/Flavodoxin_OxRdtase_N"/>
</dbReference>
<comment type="caution">
    <text evidence="5">The sequence shown here is derived from an EMBL/GenBank/DDBJ whole genome shotgun (WGS) entry which is preliminary data.</text>
</comment>
<dbReference type="Proteomes" id="UP000664277">
    <property type="component" value="Unassembled WGS sequence"/>
</dbReference>
<dbReference type="CDD" id="cd07034">
    <property type="entry name" value="TPP_PYR_PFOR_IOR-alpha_like"/>
    <property type="match status" value="1"/>
</dbReference>